<dbReference type="SMART" id="SM00559">
    <property type="entry name" value="Ku78"/>
    <property type="match status" value="1"/>
</dbReference>
<evidence type="ECO:0000256" key="2">
    <source>
        <dbReference type="HAMAP-Rule" id="MF_01875"/>
    </source>
</evidence>
<accession>Q83AG6</accession>
<reference evidence="4 5" key="1">
    <citation type="journal article" date="2003" name="Proc. Natl. Acad. Sci. U.S.A.">
        <title>Complete genome sequence of the Q-fever pathogen, Coxiella burnetii.</title>
        <authorList>
            <person name="Seshadri R."/>
            <person name="Paulsen I.T."/>
            <person name="Eisen J.A."/>
            <person name="Read T.D."/>
            <person name="Nelson K.E."/>
            <person name="Nelson W.C."/>
            <person name="Ward N.L."/>
            <person name="Tettelin H."/>
            <person name="Davidsen T.M."/>
            <person name="Beanan M.J."/>
            <person name="Deboy R.T."/>
            <person name="Daugherty S.C."/>
            <person name="Brinkac L.M."/>
            <person name="Madupu R."/>
            <person name="Dodson R.J."/>
            <person name="Khouri H.M."/>
            <person name="Lee K.H."/>
            <person name="Carty H.A."/>
            <person name="Scanlan D."/>
            <person name="Heinzen R.A."/>
            <person name="Thompson H.A."/>
            <person name="Samuel J.E."/>
            <person name="Fraser C.M."/>
            <person name="Heidelberg J.F."/>
        </authorList>
    </citation>
    <scope>NUCLEOTIDE SEQUENCE [LARGE SCALE GENOMIC DNA]</scope>
    <source>
        <strain evidence="5">RSA 493 / Nine Mile phase I</strain>
    </source>
</reference>
<dbReference type="EMBL" id="AE016828">
    <property type="protein sequence ID" value="AAO91424.2"/>
    <property type="molecule type" value="Genomic_DNA"/>
</dbReference>
<dbReference type="HAMAP" id="MF_01875">
    <property type="entry name" value="Prokaryotic_Ku"/>
    <property type="match status" value="1"/>
</dbReference>
<dbReference type="PANTHER" id="PTHR41251">
    <property type="entry name" value="NON-HOMOLOGOUS END JOINING PROTEIN KU"/>
    <property type="match status" value="1"/>
</dbReference>
<name>Q83AG6_COXBU</name>
<dbReference type="PANTHER" id="PTHR41251:SF1">
    <property type="entry name" value="NON-HOMOLOGOUS END JOINING PROTEIN KU"/>
    <property type="match status" value="1"/>
</dbReference>
<dbReference type="SUPFAM" id="SSF100939">
    <property type="entry name" value="SPOC domain-like"/>
    <property type="match status" value="1"/>
</dbReference>
<keyword evidence="2" id="KW-0233">DNA recombination</keyword>
<keyword evidence="2" id="KW-0234">DNA repair</keyword>
<dbReference type="eggNOG" id="COG1273">
    <property type="taxonomic scope" value="Bacteria"/>
</dbReference>
<dbReference type="EnsemblBacteria" id="AAO91424">
    <property type="protein sequence ID" value="AAO91424"/>
    <property type="gene ID" value="CBU_1933"/>
</dbReference>
<dbReference type="Proteomes" id="UP000002671">
    <property type="component" value="Chromosome"/>
</dbReference>
<gene>
    <name evidence="2" type="primary">ku</name>
    <name evidence="4" type="ordered locus">CBU_1933</name>
</gene>
<keyword evidence="5" id="KW-1185">Reference proteome</keyword>
<keyword evidence="2" id="KW-0227">DNA damage</keyword>
<evidence type="ECO:0000256" key="1">
    <source>
        <dbReference type="ARBA" id="ARBA00023125"/>
    </source>
</evidence>
<protein>
    <recommendedName>
        <fullName evidence="2">Non-homologous end joining protein Ku</fullName>
    </recommendedName>
</protein>
<dbReference type="HOGENOM" id="CLU_048975_2_0_6"/>
<dbReference type="CDD" id="cd00789">
    <property type="entry name" value="KU_like"/>
    <property type="match status" value="1"/>
</dbReference>
<reference evidence="4 5" key="2">
    <citation type="journal article" date="2009" name="Infect. Immun.">
        <title>Comparative genomics reveal extensive transposon-mediated genomic plasticity and diversity among potential effector proteins within the genus Coxiella.</title>
        <authorList>
            <person name="Beare P.A."/>
            <person name="Unsworth N."/>
            <person name="Andoh M."/>
            <person name="Voth D.E."/>
            <person name="Omsland A."/>
            <person name="Gilk S.D."/>
            <person name="Williams K.P."/>
            <person name="Sobral B.W."/>
            <person name="Kupko J.J.III."/>
            <person name="Porcella S.F."/>
            <person name="Samuel J.E."/>
            <person name="Heinzen R.A."/>
        </authorList>
    </citation>
    <scope>NUCLEOTIDE SEQUENCE [LARGE SCALE GENOMIC DNA]</scope>
    <source>
        <strain evidence="5">RSA 493 / Nine Mile phase I</strain>
    </source>
</reference>
<feature type="domain" description="Ku" evidence="3">
    <location>
        <begin position="64"/>
        <end position="192"/>
    </location>
</feature>
<dbReference type="FunFam" id="2.40.290.10:FF:000004">
    <property type="entry name" value="Non-homologous end joining protein Ku"/>
    <property type="match status" value="1"/>
</dbReference>
<evidence type="ECO:0000259" key="3">
    <source>
        <dbReference type="SMART" id="SM00559"/>
    </source>
</evidence>
<keyword evidence="1 2" id="KW-0238">DNA-binding</keyword>
<dbReference type="Gene3D" id="2.40.290.10">
    <property type="match status" value="1"/>
</dbReference>
<evidence type="ECO:0000313" key="5">
    <source>
        <dbReference type="Proteomes" id="UP000002671"/>
    </source>
</evidence>
<dbReference type="GO" id="GO:0006303">
    <property type="term" value="P:double-strand break repair via nonhomologous end joining"/>
    <property type="evidence" value="ECO:0007669"/>
    <property type="project" value="UniProtKB-UniRule"/>
</dbReference>
<dbReference type="AlphaFoldDB" id="Q83AG6"/>
<organism evidence="4 5">
    <name type="scientific">Coxiella burnetii (strain RSA 493 / Nine Mile phase I)</name>
    <dbReference type="NCBI Taxonomy" id="227377"/>
    <lineage>
        <taxon>Bacteria</taxon>
        <taxon>Pseudomonadati</taxon>
        <taxon>Pseudomonadota</taxon>
        <taxon>Gammaproteobacteria</taxon>
        <taxon>Legionellales</taxon>
        <taxon>Coxiellaceae</taxon>
        <taxon>Coxiella</taxon>
    </lineage>
</organism>
<dbReference type="InterPro" id="IPR006164">
    <property type="entry name" value="DNA_bd_Ku70/Ku80"/>
</dbReference>
<dbReference type="Pfam" id="PF02735">
    <property type="entry name" value="Ku"/>
    <property type="match status" value="1"/>
</dbReference>
<dbReference type="GO" id="GO:0006310">
    <property type="term" value="P:DNA recombination"/>
    <property type="evidence" value="ECO:0007669"/>
    <property type="project" value="UniProtKB-KW"/>
</dbReference>
<dbReference type="GO" id="GO:0003690">
    <property type="term" value="F:double-stranded DNA binding"/>
    <property type="evidence" value="ECO:0000318"/>
    <property type="project" value="GO_Central"/>
</dbReference>
<proteinExistence type="inferred from homology"/>
<dbReference type="NCBIfam" id="TIGR02772">
    <property type="entry name" value="Ku_bact"/>
    <property type="match status" value="1"/>
</dbReference>
<comment type="similarity">
    <text evidence="2">Belongs to the prokaryotic Ku family.</text>
</comment>
<dbReference type="InterPro" id="IPR009187">
    <property type="entry name" value="Prok_Ku"/>
</dbReference>
<dbReference type="RefSeq" id="NP_820910.2">
    <property type="nucleotide sequence ID" value="NC_002971.3"/>
</dbReference>
<sequence>MYDKFSRKKLMAARPLWKGQITFGLVNVPVSLYPAVGKTEIHFHLLDSRNMARVRYERVNEETGEEVPWNEIVKAYEYNGGDYVIVEEKELKKAAPESTQSIEIESFIPRRELDCVYFDKPYYLVPVKNGEKGYVILREVLKKTKTVGIARIVIRSKQYLAAVFPYQKGIMVNLLRFAQEFRKTDELNLPTQDIKKYKITPKELSIAEQLVNAMLTQWKPEKYHDEFREKIMKWVEAKIKTGKTISIEKEEAAPVSTNVVDFMQLLKKSIQEKEKTKKHASGSR</sequence>
<dbReference type="InterPro" id="IPR016194">
    <property type="entry name" value="SPOC-like_C_dom_sf"/>
</dbReference>
<dbReference type="PATRIC" id="fig|227377.7.peg.1914"/>
<dbReference type="RefSeq" id="WP_010958550.1">
    <property type="nucleotide sequence ID" value="NC_002971.4"/>
</dbReference>
<dbReference type="OrthoDB" id="9795084at2"/>
<dbReference type="KEGG" id="cbu:CBU_1933"/>
<evidence type="ECO:0000313" key="4">
    <source>
        <dbReference type="EMBL" id="AAO91424.2"/>
    </source>
</evidence>
<dbReference type="STRING" id="227377.CBU_1933"/>
<dbReference type="GeneID" id="1209846"/>
<comment type="subunit">
    <text evidence="2">Homodimer. Interacts with LigD.</text>
</comment>
<comment type="function">
    <text evidence="2">With LigD forms a non-homologous end joining (NHEJ) DNA repair enzyme, which repairs dsDNA breaks with reduced fidelity. Binds linear dsDNA with 5'- and 3'- overhangs but not closed circular dsDNA nor ssDNA. Recruits and stimulates the ligase activity of LigD.</text>
</comment>
<dbReference type="PIRSF" id="PIRSF006493">
    <property type="entry name" value="Prok_Ku"/>
    <property type="match status" value="1"/>
</dbReference>